<keyword evidence="3" id="KW-1185">Reference proteome</keyword>
<organism evidence="2 3">
    <name type="scientific">Cercospora beticola</name>
    <name type="common">Sugarbeet leaf spot fungus</name>
    <dbReference type="NCBI Taxonomy" id="122368"/>
    <lineage>
        <taxon>Eukaryota</taxon>
        <taxon>Fungi</taxon>
        <taxon>Dikarya</taxon>
        <taxon>Ascomycota</taxon>
        <taxon>Pezizomycotina</taxon>
        <taxon>Dothideomycetes</taxon>
        <taxon>Dothideomycetidae</taxon>
        <taxon>Mycosphaerellales</taxon>
        <taxon>Mycosphaerellaceae</taxon>
        <taxon>Cercospora</taxon>
    </lineage>
</organism>
<sequence>MAALSRILALLFIGFSAISFGPQLTLLWISNSSAGLSPLCTLFNLVLATEQLTLGLQGILIEPHSFLHEQLKAGLDDWLNVVQLTTVWICHVFLFALVLWLPPISTKQKLALSTAYLVYITFSLAFVAYETTLQEDDGSDWGRALFSGVHLIFVNLVVNALAVLGLLTQIRATRSVVGPRNVSVFGLAVQAVVFLVVGISWIFRLRIPRGSFDVEPGLPQHSLSIKLIVWYQTVGWATVGNLIFALIQGILFVVIRRDAGPTGESGTETAPLLREL</sequence>
<feature type="transmembrane region" description="Helical" evidence="1">
    <location>
        <begin position="7"/>
        <end position="29"/>
    </location>
</feature>
<feature type="transmembrane region" description="Helical" evidence="1">
    <location>
        <begin position="234"/>
        <end position="255"/>
    </location>
</feature>
<evidence type="ECO:0000256" key="1">
    <source>
        <dbReference type="SAM" id="Phobius"/>
    </source>
</evidence>
<dbReference type="EMBL" id="CP134188">
    <property type="protein sequence ID" value="WPB02614.1"/>
    <property type="molecule type" value="Genomic_DNA"/>
</dbReference>
<dbReference type="GeneID" id="90644359"/>
<evidence type="ECO:0000313" key="3">
    <source>
        <dbReference type="Proteomes" id="UP001302367"/>
    </source>
</evidence>
<keyword evidence="1" id="KW-1133">Transmembrane helix</keyword>
<reference evidence="2 3" key="1">
    <citation type="submission" date="2023-09" db="EMBL/GenBank/DDBJ databases">
        <title>Complete-Gapless Cercospora beticola genome.</title>
        <authorList>
            <person name="Wyatt N.A."/>
            <person name="Spanner R.E."/>
            <person name="Bolton M.D."/>
        </authorList>
    </citation>
    <scope>NUCLEOTIDE SEQUENCE [LARGE SCALE GENOMIC DNA]</scope>
    <source>
        <strain evidence="2">Cb09-40</strain>
    </source>
</reference>
<accession>A0ABZ0NT44</accession>
<feature type="transmembrane region" description="Helical" evidence="1">
    <location>
        <begin position="182"/>
        <end position="203"/>
    </location>
</feature>
<feature type="transmembrane region" description="Helical" evidence="1">
    <location>
        <begin position="149"/>
        <end position="170"/>
    </location>
</feature>
<evidence type="ECO:0000313" key="2">
    <source>
        <dbReference type="EMBL" id="WPB02614.1"/>
    </source>
</evidence>
<gene>
    <name evidence="2" type="ORF">RHO25_007250</name>
</gene>
<proteinExistence type="predicted"/>
<keyword evidence="1" id="KW-0812">Transmembrane</keyword>
<feature type="transmembrane region" description="Helical" evidence="1">
    <location>
        <begin position="110"/>
        <end position="129"/>
    </location>
</feature>
<feature type="transmembrane region" description="Helical" evidence="1">
    <location>
        <begin position="81"/>
        <end position="101"/>
    </location>
</feature>
<dbReference type="Proteomes" id="UP001302367">
    <property type="component" value="Chromosome 5"/>
</dbReference>
<protein>
    <submittedName>
        <fullName evidence="2">Uncharacterized protein</fullName>
    </submittedName>
</protein>
<dbReference type="RefSeq" id="XP_065458987.1">
    <property type="nucleotide sequence ID" value="XM_065602915.1"/>
</dbReference>
<keyword evidence="1" id="KW-0472">Membrane</keyword>
<name>A0ABZ0NT44_CERBT</name>